<evidence type="ECO:0000256" key="1">
    <source>
        <dbReference type="SAM" id="MobiDB-lite"/>
    </source>
</evidence>
<evidence type="ECO:0000313" key="2">
    <source>
        <dbReference type="EMBL" id="QOY88033.1"/>
    </source>
</evidence>
<reference evidence="2 3" key="1">
    <citation type="submission" date="2020-10" db="EMBL/GenBank/DDBJ databases">
        <title>Complete genome sequence of Paludibaculum fermentans P105T, a facultatively anaerobic acidobacterium capable of dissimilatory Fe(III) reduction.</title>
        <authorList>
            <person name="Dedysh S.N."/>
            <person name="Beletsky A.V."/>
            <person name="Kulichevskaya I.S."/>
            <person name="Mardanov A.V."/>
            <person name="Ravin N.V."/>
        </authorList>
    </citation>
    <scope>NUCLEOTIDE SEQUENCE [LARGE SCALE GENOMIC DNA]</scope>
    <source>
        <strain evidence="2 3">P105</strain>
    </source>
</reference>
<sequence length="381" mass="41613">MPLAQISEKRLAANRANARKSTGPRTAKGKAKVSANARRTGSYSEDHRMPPRLEAHFRALAEARTQILADPTLRALTFEWHMLQGHLVVHESRERALFNAGLEYGCGNEEIARDWVLRQHGYIQALNRYAGWIQMGLGRVESAILATPIGPDHLAQFLRPEPEQPPSPAHVGPHLCCAGLEPRRVGTPETAALLSSKPLAAEDQPGPAKPATTEPTAIFERTNPPVPEPPPAQRVTLEPNPKLEPKPEFEGTNPPVSEPPPTQRVTLEPNPKLEPKPEFEGTDPPVSEPPPTQPVTLEPNPKLESKPEFEGTNPSAVQRPAIPPATLEPTMELEGTNPLSRNRPAPPMASPATKPSSIPHEPRNSRKPPTQPRSEPQTPPH</sequence>
<feature type="region of interest" description="Disordered" evidence="1">
    <location>
        <begin position="11"/>
        <end position="48"/>
    </location>
</feature>
<protein>
    <submittedName>
        <fullName evidence="2">Uncharacterized protein</fullName>
    </submittedName>
</protein>
<dbReference type="RefSeq" id="WP_194449696.1">
    <property type="nucleotide sequence ID" value="NZ_CP063849.1"/>
</dbReference>
<accession>A0A7S7NQS8</accession>
<dbReference type="Proteomes" id="UP000593892">
    <property type="component" value="Chromosome"/>
</dbReference>
<organism evidence="2 3">
    <name type="scientific">Paludibaculum fermentans</name>
    <dbReference type="NCBI Taxonomy" id="1473598"/>
    <lineage>
        <taxon>Bacteria</taxon>
        <taxon>Pseudomonadati</taxon>
        <taxon>Acidobacteriota</taxon>
        <taxon>Terriglobia</taxon>
        <taxon>Bryobacterales</taxon>
        <taxon>Bryobacteraceae</taxon>
        <taxon>Paludibaculum</taxon>
    </lineage>
</organism>
<keyword evidence="3" id="KW-1185">Reference proteome</keyword>
<proteinExistence type="predicted"/>
<gene>
    <name evidence="2" type="ORF">IRI77_35745</name>
</gene>
<evidence type="ECO:0000313" key="3">
    <source>
        <dbReference type="Proteomes" id="UP000593892"/>
    </source>
</evidence>
<name>A0A7S7NQS8_PALFE</name>
<feature type="region of interest" description="Disordered" evidence="1">
    <location>
        <begin position="196"/>
        <end position="381"/>
    </location>
</feature>
<dbReference type="KEGG" id="pfer:IRI77_35745"/>
<dbReference type="EMBL" id="CP063849">
    <property type="protein sequence ID" value="QOY88033.1"/>
    <property type="molecule type" value="Genomic_DNA"/>
</dbReference>
<dbReference type="AlphaFoldDB" id="A0A7S7NQS8"/>
<feature type="compositionally biased region" description="Polar residues" evidence="1">
    <location>
        <begin position="372"/>
        <end position="381"/>
    </location>
</feature>